<dbReference type="InterPro" id="IPR045034">
    <property type="entry name" value="O-acyltransferase_WSD1-like"/>
</dbReference>
<comment type="caution">
    <text evidence="4">The sequence shown here is derived from an EMBL/GenBank/DDBJ whole genome shotgun (WGS) entry which is preliminary data.</text>
</comment>
<feature type="coiled-coil region" evidence="1">
    <location>
        <begin position="258"/>
        <end position="306"/>
    </location>
</feature>
<dbReference type="AlphaFoldDB" id="A0A834NT27"/>
<dbReference type="InterPro" id="IPR016137">
    <property type="entry name" value="RGS"/>
</dbReference>
<keyword evidence="5" id="KW-1185">Reference proteome</keyword>
<dbReference type="InterPro" id="IPR009721">
    <property type="entry name" value="O-acyltransferase_WSD1_C"/>
</dbReference>
<accession>A0A834NT27</accession>
<dbReference type="GO" id="GO:0019432">
    <property type="term" value="P:triglyceride biosynthetic process"/>
    <property type="evidence" value="ECO:0007669"/>
    <property type="project" value="TreeGrafter"/>
</dbReference>
<dbReference type="PANTHER" id="PTHR31650">
    <property type="entry name" value="O-ACYLTRANSFERASE (WSD1-LIKE) FAMILY PROTEIN"/>
    <property type="match status" value="1"/>
</dbReference>
<dbReference type="Proteomes" id="UP000617340">
    <property type="component" value="Unassembled WGS sequence"/>
</dbReference>
<evidence type="ECO:0000313" key="4">
    <source>
        <dbReference type="EMBL" id="KAF7417432.1"/>
    </source>
</evidence>
<organism evidence="4 5">
    <name type="scientific">Vespula germanica</name>
    <name type="common">German yellow jacket</name>
    <name type="synonym">Paravespula germanica</name>
    <dbReference type="NCBI Taxonomy" id="30212"/>
    <lineage>
        <taxon>Eukaryota</taxon>
        <taxon>Metazoa</taxon>
        <taxon>Ecdysozoa</taxon>
        <taxon>Arthropoda</taxon>
        <taxon>Hexapoda</taxon>
        <taxon>Insecta</taxon>
        <taxon>Pterygota</taxon>
        <taxon>Neoptera</taxon>
        <taxon>Endopterygota</taxon>
        <taxon>Hymenoptera</taxon>
        <taxon>Apocrita</taxon>
        <taxon>Aculeata</taxon>
        <taxon>Vespoidea</taxon>
        <taxon>Vespidae</taxon>
        <taxon>Vespinae</taxon>
        <taxon>Vespula</taxon>
    </lineage>
</organism>
<sequence length="1078" mass="125756">MQAPLSRRTIGCIGKCTSGLKREELDQITDNITKTLTHPRGRQIFRRYLEQRNLRDNLECLDLYETCSEFIAKEQNTSSKDFNLESLTNDVTRMKELLEDLDGVPQIDLALLERFNGALNSESRITMLAVLENTRERLKDHLRRVHGSFKRYASEPCPIKIFEKEFTKTKIRNLFETLDQLEASLTFSRILESEQWLRYSALKAQKVAMVDDLRKANKLNKNMLNLFRQSVTDARIGNTDTLPEPLKREVQRIWHRKYDDLLKQNERLKKEIVTMNAHVEEKNKQIEVLERKLLNMAENLIEREEAIKRVCTKYLNLKKRKDEEEVLLRGLIETLQDALQKARNANVSSKPEIRLSLGKDAQLAMEIRRSDRLVYENALLRAHLQEARRACKSSRNQRLLFSERTTGVRPRRILLVSTFDDDFLSLISVSTSTMHFMLFNYGFFCLLTPVLIIVLILFYIYRRIVEALLKHQLKDRFVGLLEGTDCIWAIEEPSALSVINVLVVLEKDQHQVNANVLESFRNLIKERLIGSTFEKILYRKNKKYGYYFWERAKEIDLKERIRWLEHDQTRCDGYCDDIYSESLKRVLEKKCNQPLPQHHSTSWEILISKNCSCVSHQHVRRMEEGRSILDRGRRNKIKIPVLFRIHHALGDGPALLKLFLETIADKPNEVSTISEEKFSLGRQRKNCERTSLKLPIFTHCVKNFNVCEQPCYSNNVLSACMPFADLQTLRILKTVARNYFNAKIKYFEHVTFDELKNEMQIFLYEWWIILKEFLIKEVYEKVKIFGKNLVVFVLMPSYLMDQAIRSMDKNSLHGSKLTGQKIVTYWSENDYRNPSQQKLLTKIKEIKNITGARFVEVLLAALSSSLHKYFLRINEIPPNSLTVVLPAKMENSKERLSNDISVGLLPLCISEINGKVYSNLDEDSRTIERLQEIMKLNNKLREDLDYLINFWVMKFFSAVLPEILLRLLLESHSTMVFSNLSGCQEVHIVGCPVKNIIFWIPNKSNTGIGFSLFSYNEQLHLSVVADKALVKNEKVFSKILGNTVYEIEQLHESLTSTRFSKKFHSIGKAPMDKEIGVP</sequence>
<feature type="transmembrane region" description="Helical" evidence="2">
    <location>
        <begin position="438"/>
        <end position="461"/>
    </location>
</feature>
<evidence type="ECO:0000259" key="3">
    <source>
        <dbReference type="PROSITE" id="PS50132"/>
    </source>
</evidence>
<keyword evidence="1" id="KW-0175">Coiled coil</keyword>
<proteinExistence type="predicted"/>
<protein>
    <recommendedName>
        <fullName evidence="3">RGS domain-containing protein</fullName>
    </recommendedName>
</protein>
<keyword evidence="2" id="KW-0812">Transmembrane</keyword>
<evidence type="ECO:0000256" key="2">
    <source>
        <dbReference type="SAM" id="Phobius"/>
    </source>
</evidence>
<keyword evidence="2" id="KW-1133">Transmembrane helix</keyword>
<evidence type="ECO:0000256" key="1">
    <source>
        <dbReference type="SAM" id="Coils"/>
    </source>
</evidence>
<gene>
    <name evidence="4" type="ORF">HZH68_000085</name>
</gene>
<evidence type="ECO:0000313" key="5">
    <source>
        <dbReference type="Proteomes" id="UP000617340"/>
    </source>
</evidence>
<dbReference type="EMBL" id="JACSDZ010000001">
    <property type="protein sequence ID" value="KAF7417432.1"/>
    <property type="molecule type" value="Genomic_DNA"/>
</dbReference>
<dbReference type="PROSITE" id="PS50132">
    <property type="entry name" value="RGS"/>
    <property type="match status" value="1"/>
</dbReference>
<name>A0A834NT27_VESGE</name>
<feature type="domain" description="RGS" evidence="3">
    <location>
        <begin position="31"/>
        <end position="200"/>
    </location>
</feature>
<dbReference type="PANTHER" id="PTHR31650:SF1">
    <property type="entry name" value="WAX ESTER SYNTHASE_DIACYLGLYCEROL ACYLTRANSFERASE 4-RELATED"/>
    <property type="match status" value="1"/>
</dbReference>
<reference evidence="4" key="1">
    <citation type="journal article" date="2020" name="G3 (Bethesda)">
        <title>High-Quality Assemblies for Three Invasive Social Wasps from the &lt;i&gt;Vespula&lt;/i&gt; Genus.</title>
        <authorList>
            <person name="Harrop T.W.R."/>
            <person name="Guhlin J."/>
            <person name="McLaughlin G.M."/>
            <person name="Permina E."/>
            <person name="Stockwell P."/>
            <person name="Gilligan J."/>
            <person name="Le Lec M.F."/>
            <person name="Gruber M.A.M."/>
            <person name="Quinn O."/>
            <person name="Lovegrove M."/>
            <person name="Duncan E.J."/>
            <person name="Remnant E.J."/>
            <person name="Van Eeckhoven J."/>
            <person name="Graham B."/>
            <person name="Knapp R.A."/>
            <person name="Langford K.W."/>
            <person name="Kronenberg Z."/>
            <person name="Press M.O."/>
            <person name="Eacker S.M."/>
            <person name="Wilson-Rankin E.E."/>
            <person name="Purcell J."/>
            <person name="Lester P.J."/>
            <person name="Dearden P.K."/>
        </authorList>
    </citation>
    <scope>NUCLEOTIDE SEQUENCE</scope>
    <source>
        <strain evidence="4">Linc-1</strain>
    </source>
</reference>
<keyword evidence="2" id="KW-0472">Membrane</keyword>
<dbReference type="GO" id="GO:0005886">
    <property type="term" value="C:plasma membrane"/>
    <property type="evidence" value="ECO:0007669"/>
    <property type="project" value="TreeGrafter"/>
</dbReference>
<dbReference type="Pfam" id="PF06974">
    <property type="entry name" value="WS_DGAT_C"/>
    <property type="match status" value="1"/>
</dbReference>
<dbReference type="GO" id="GO:0008374">
    <property type="term" value="F:O-acyltransferase activity"/>
    <property type="evidence" value="ECO:0007669"/>
    <property type="project" value="InterPro"/>
</dbReference>